<feature type="chain" id="PRO_5045500138" description="DUF3035 domain-containing protein" evidence="2">
    <location>
        <begin position="23"/>
        <end position="119"/>
    </location>
</feature>
<name>A0ABX0V3R3_9HYPH</name>
<evidence type="ECO:0000256" key="1">
    <source>
        <dbReference type="SAM" id="MobiDB-lite"/>
    </source>
</evidence>
<accession>A0ABX0V3R3</accession>
<dbReference type="EMBL" id="JAASQI010000005">
    <property type="protein sequence ID" value="NIJ58450.1"/>
    <property type="molecule type" value="Genomic_DNA"/>
</dbReference>
<gene>
    <name evidence="3" type="ORF">FHS82_002298</name>
</gene>
<evidence type="ECO:0000313" key="4">
    <source>
        <dbReference type="Proteomes" id="UP001429580"/>
    </source>
</evidence>
<keyword evidence="2" id="KW-0732">Signal</keyword>
<comment type="caution">
    <text evidence="3">The sequence shown here is derived from an EMBL/GenBank/DDBJ whole genome shotgun (WGS) entry which is preliminary data.</text>
</comment>
<organism evidence="3 4">
    <name type="scientific">Pseudochelatococcus lubricantis</name>
    <dbReference type="NCBI Taxonomy" id="1538102"/>
    <lineage>
        <taxon>Bacteria</taxon>
        <taxon>Pseudomonadati</taxon>
        <taxon>Pseudomonadota</taxon>
        <taxon>Alphaproteobacteria</taxon>
        <taxon>Hyphomicrobiales</taxon>
        <taxon>Chelatococcaceae</taxon>
        <taxon>Pseudochelatococcus</taxon>
    </lineage>
</organism>
<feature type="compositionally biased region" description="Basic and acidic residues" evidence="1">
    <location>
        <begin position="67"/>
        <end position="96"/>
    </location>
</feature>
<feature type="region of interest" description="Disordered" evidence="1">
    <location>
        <begin position="59"/>
        <end position="119"/>
    </location>
</feature>
<feature type="compositionally biased region" description="Pro residues" evidence="1">
    <location>
        <begin position="110"/>
        <end position="119"/>
    </location>
</feature>
<evidence type="ECO:0008006" key="5">
    <source>
        <dbReference type="Google" id="ProtNLM"/>
    </source>
</evidence>
<reference evidence="3 4" key="1">
    <citation type="submission" date="2020-03" db="EMBL/GenBank/DDBJ databases">
        <title>Genomic Encyclopedia of Type Strains, Phase IV (KMG-IV): sequencing the most valuable type-strain genomes for metagenomic binning, comparative biology and taxonomic classification.</title>
        <authorList>
            <person name="Goeker M."/>
        </authorList>
    </citation>
    <scope>NUCLEOTIDE SEQUENCE [LARGE SCALE GENOMIC DNA]</scope>
    <source>
        <strain evidence="3 4">DSM 103870</strain>
    </source>
</reference>
<evidence type="ECO:0000256" key="2">
    <source>
        <dbReference type="SAM" id="SignalP"/>
    </source>
</evidence>
<feature type="signal peptide" evidence="2">
    <location>
        <begin position="1"/>
        <end position="22"/>
    </location>
</feature>
<protein>
    <recommendedName>
        <fullName evidence="5">DUF3035 domain-containing protein</fullName>
    </recommendedName>
</protein>
<dbReference type="RefSeq" id="WP_166952742.1">
    <property type="nucleotide sequence ID" value="NZ_JAASQI010000005.1"/>
</dbReference>
<dbReference type="Proteomes" id="UP001429580">
    <property type="component" value="Unassembled WGS sequence"/>
</dbReference>
<dbReference type="PROSITE" id="PS51257">
    <property type="entry name" value="PROKAR_LIPOPROTEIN"/>
    <property type="match status" value="1"/>
</dbReference>
<sequence>MMNVLRQSTPAAALILVLGACAGCSGNGPVRSVAVASGFATQGAKSADFVEQSRPGALEYKPVGVKPPDRGHAPLNADELRTLETSLDQRRTRNESEAATAKALGNTPMAQPPVIPPLE</sequence>
<proteinExistence type="predicted"/>
<evidence type="ECO:0000313" key="3">
    <source>
        <dbReference type="EMBL" id="NIJ58450.1"/>
    </source>
</evidence>
<keyword evidence="4" id="KW-1185">Reference proteome</keyword>